<accession>A0ACC0ACN4</accession>
<evidence type="ECO:0000313" key="1">
    <source>
        <dbReference type="EMBL" id="KAI5658384.1"/>
    </source>
</evidence>
<name>A0ACC0ACN4_CATRO</name>
<evidence type="ECO:0000313" key="2">
    <source>
        <dbReference type="Proteomes" id="UP001060085"/>
    </source>
</evidence>
<reference evidence="2" key="1">
    <citation type="journal article" date="2023" name="Nat. Plants">
        <title>Single-cell RNA sequencing provides a high-resolution roadmap for understanding the multicellular compartmentation of specialized metabolism.</title>
        <authorList>
            <person name="Sun S."/>
            <person name="Shen X."/>
            <person name="Li Y."/>
            <person name="Li Y."/>
            <person name="Wang S."/>
            <person name="Li R."/>
            <person name="Zhang H."/>
            <person name="Shen G."/>
            <person name="Guo B."/>
            <person name="Wei J."/>
            <person name="Xu J."/>
            <person name="St-Pierre B."/>
            <person name="Chen S."/>
            <person name="Sun C."/>
        </authorList>
    </citation>
    <scope>NUCLEOTIDE SEQUENCE [LARGE SCALE GENOMIC DNA]</scope>
</reference>
<protein>
    <submittedName>
        <fullName evidence="1">Uncharacterized protein</fullName>
    </submittedName>
</protein>
<sequence length="153" mass="17868">MKPEIFQEFPRCCINKRWTQNAKPVSKWCQSDQLPKDKIKIARCGVLNAMPNRMNFFAGKTDEGFEEARVLLTQYTSHFRSLWESEDRSCKVMDKPGNENRVEKEPTFDILDPKVSTIKGHNSHNVDNKRKPRQCKCYRSFKHDSCKGPKLTS</sequence>
<keyword evidence="2" id="KW-1185">Reference proteome</keyword>
<comment type="caution">
    <text evidence="1">The sequence shown here is derived from an EMBL/GenBank/DDBJ whole genome shotgun (WGS) entry which is preliminary data.</text>
</comment>
<dbReference type="Proteomes" id="UP001060085">
    <property type="component" value="Linkage Group LG06"/>
</dbReference>
<proteinExistence type="predicted"/>
<organism evidence="1 2">
    <name type="scientific">Catharanthus roseus</name>
    <name type="common">Madagascar periwinkle</name>
    <name type="synonym">Vinca rosea</name>
    <dbReference type="NCBI Taxonomy" id="4058"/>
    <lineage>
        <taxon>Eukaryota</taxon>
        <taxon>Viridiplantae</taxon>
        <taxon>Streptophyta</taxon>
        <taxon>Embryophyta</taxon>
        <taxon>Tracheophyta</taxon>
        <taxon>Spermatophyta</taxon>
        <taxon>Magnoliopsida</taxon>
        <taxon>eudicotyledons</taxon>
        <taxon>Gunneridae</taxon>
        <taxon>Pentapetalae</taxon>
        <taxon>asterids</taxon>
        <taxon>lamiids</taxon>
        <taxon>Gentianales</taxon>
        <taxon>Apocynaceae</taxon>
        <taxon>Rauvolfioideae</taxon>
        <taxon>Vinceae</taxon>
        <taxon>Catharanthinae</taxon>
        <taxon>Catharanthus</taxon>
    </lineage>
</organism>
<dbReference type="EMBL" id="CM044706">
    <property type="protein sequence ID" value="KAI5658384.1"/>
    <property type="molecule type" value="Genomic_DNA"/>
</dbReference>
<gene>
    <name evidence="1" type="ORF">M9H77_27177</name>
</gene>